<evidence type="ECO:0000256" key="1">
    <source>
        <dbReference type="SAM" id="MobiDB-lite"/>
    </source>
</evidence>
<dbReference type="OrthoDB" id="4508198at2759"/>
<evidence type="ECO:0000313" key="3">
    <source>
        <dbReference type="Proteomes" id="UP000324241"/>
    </source>
</evidence>
<evidence type="ECO:0000313" key="2">
    <source>
        <dbReference type="EMBL" id="KAA8649878.1"/>
    </source>
</evidence>
<feature type="compositionally biased region" description="Polar residues" evidence="1">
    <location>
        <begin position="209"/>
        <end position="220"/>
    </location>
</feature>
<dbReference type="VEuPathDB" id="FungiDB:EYZ11_001173"/>
<proteinExistence type="predicted"/>
<dbReference type="AlphaFoldDB" id="A0A5M9MSM0"/>
<feature type="compositionally biased region" description="Polar residues" evidence="1">
    <location>
        <begin position="366"/>
        <end position="382"/>
    </location>
</feature>
<organism evidence="2 3">
    <name type="scientific">Aspergillus tanneri</name>
    <dbReference type="NCBI Taxonomy" id="1220188"/>
    <lineage>
        <taxon>Eukaryota</taxon>
        <taxon>Fungi</taxon>
        <taxon>Dikarya</taxon>
        <taxon>Ascomycota</taxon>
        <taxon>Pezizomycotina</taxon>
        <taxon>Eurotiomycetes</taxon>
        <taxon>Eurotiomycetidae</taxon>
        <taxon>Eurotiales</taxon>
        <taxon>Aspergillaceae</taxon>
        <taxon>Aspergillus</taxon>
        <taxon>Aspergillus subgen. Circumdati</taxon>
    </lineage>
</organism>
<dbReference type="GeneID" id="54325259"/>
<feature type="region of interest" description="Disordered" evidence="1">
    <location>
        <begin position="65"/>
        <end position="153"/>
    </location>
</feature>
<dbReference type="RefSeq" id="XP_033429239.1">
    <property type="nucleotide sequence ID" value="XM_033567244.1"/>
</dbReference>
<gene>
    <name evidence="2" type="ORF">ATNIH1004_002557</name>
</gene>
<feature type="compositionally biased region" description="Low complexity" evidence="1">
    <location>
        <begin position="125"/>
        <end position="135"/>
    </location>
</feature>
<protein>
    <submittedName>
        <fullName evidence="2">Uncharacterized protein</fullName>
    </submittedName>
</protein>
<feature type="region of interest" description="Disordered" evidence="1">
    <location>
        <begin position="197"/>
        <end position="268"/>
    </location>
</feature>
<reference evidence="2 3" key="1">
    <citation type="submission" date="2019-08" db="EMBL/GenBank/DDBJ databases">
        <title>The genome sequence of a newly discovered highly antifungal drug resistant Aspergillus species, Aspergillus tanneri NIH 1004.</title>
        <authorList>
            <person name="Mounaud S."/>
            <person name="Singh I."/>
            <person name="Joardar V."/>
            <person name="Pakala S."/>
            <person name="Pakala S."/>
            <person name="Venepally P."/>
            <person name="Chung J.K."/>
            <person name="Losada L."/>
            <person name="Nierman W.C."/>
        </authorList>
    </citation>
    <scope>NUCLEOTIDE SEQUENCE [LARGE SCALE GENOMIC DNA]</scope>
    <source>
        <strain evidence="2 3">NIH1004</strain>
    </source>
</reference>
<name>A0A5M9MSM0_9EURO</name>
<sequence>MSANLRKRQFSKKVRWDESDREYLYQLRFKDKLSWDQIHEEYFPDRSKNALIKVYSDLKVERHGSCREKREMTNNTNHKDSNLMSKVTKTSKRPAPKDGTEDMAHKQPRTSESHSHHSTEDEWVSGTTSGSSTSDSDPDSDPELDDSGDIQTDGTAQHFLRNMPYQNSGEGARPSLLMCNSRGLVKLQVNNRNKQAAIASSGHIERPNSTENSETSDQNHASALNSPHSSSSASTIATTPSPGQTHNKMQMPDQKEGPERLSRAQNSQPQFAYSEILSVLNGLTNIVTLYPREKERSDRQEEEIVKLNNEIKKLTLSHADKEAKLDEQKERNTYLQEQLAAQIKSIQEYKTENATLQADRAKLQDQLLSKSSEPSGEENQAQPCEECPKKDEEIARKDAQIEEILKILRNAA</sequence>
<feature type="region of interest" description="Disordered" evidence="1">
    <location>
        <begin position="363"/>
        <end position="393"/>
    </location>
</feature>
<accession>A0A5M9MSM0</accession>
<feature type="compositionally biased region" description="Basic and acidic residues" evidence="1">
    <location>
        <begin position="253"/>
        <end position="262"/>
    </location>
</feature>
<dbReference type="EMBL" id="QUQM01000001">
    <property type="protein sequence ID" value="KAA8649878.1"/>
    <property type="molecule type" value="Genomic_DNA"/>
</dbReference>
<feature type="compositionally biased region" description="Basic and acidic residues" evidence="1">
    <location>
        <begin position="95"/>
        <end position="120"/>
    </location>
</feature>
<comment type="caution">
    <text evidence="2">The sequence shown here is derived from an EMBL/GenBank/DDBJ whole genome shotgun (WGS) entry which is preliminary data.</text>
</comment>
<feature type="compositionally biased region" description="Acidic residues" evidence="1">
    <location>
        <begin position="136"/>
        <end position="148"/>
    </location>
</feature>
<feature type="compositionally biased region" description="Low complexity" evidence="1">
    <location>
        <begin position="221"/>
        <end position="242"/>
    </location>
</feature>
<feature type="compositionally biased region" description="Basic and acidic residues" evidence="1">
    <location>
        <begin position="65"/>
        <end position="81"/>
    </location>
</feature>
<dbReference type="Proteomes" id="UP000324241">
    <property type="component" value="Unassembled WGS sequence"/>
</dbReference>